<dbReference type="GO" id="GO:0008836">
    <property type="term" value="F:diaminopimelate decarboxylase activity"/>
    <property type="evidence" value="ECO:0007669"/>
    <property type="project" value="InterPro"/>
</dbReference>
<evidence type="ECO:0000256" key="4">
    <source>
        <dbReference type="ARBA" id="ARBA00023239"/>
    </source>
</evidence>
<dbReference type="SUPFAM" id="SSF51419">
    <property type="entry name" value="PLP-binding barrel"/>
    <property type="match status" value="1"/>
</dbReference>
<dbReference type="InterPro" id="IPR000183">
    <property type="entry name" value="Orn/DAP/Arg_de-COase"/>
</dbReference>
<dbReference type="PRINTS" id="PR01181">
    <property type="entry name" value="DAPDCRBXLASE"/>
</dbReference>
<reference evidence="6" key="1">
    <citation type="submission" date="2018-05" db="EMBL/GenBank/DDBJ databases">
        <authorList>
            <person name="Lanie J.A."/>
            <person name="Ng W.-L."/>
            <person name="Kazmierczak K.M."/>
            <person name="Andrzejewski T.M."/>
            <person name="Davidsen T.M."/>
            <person name="Wayne K.J."/>
            <person name="Tettelin H."/>
            <person name="Glass J.I."/>
            <person name="Rusch D."/>
            <person name="Podicherti R."/>
            <person name="Tsui H.-C.T."/>
            <person name="Winkler M.E."/>
        </authorList>
    </citation>
    <scope>NUCLEOTIDE SEQUENCE</scope>
</reference>
<feature type="non-terminal residue" evidence="6">
    <location>
        <position position="197"/>
    </location>
</feature>
<dbReference type="Pfam" id="PF02784">
    <property type="entry name" value="Orn_Arg_deC_N"/>
    <property type="match status" value="1"/>
</dbReference>
<evidence type="ECO:0000256" key="2">
    <source>
        <dbReference type="ARBA" id="ARBA00022793"/>
    </source>
</evidence>
<dbReference type="PANTHER" id="PTHR43727">
    <property type="entry name" value="DIAMINOPIMELATE DECARBOXYLASE"/>
    <property type="match status" value="1"/>
</dbReference>
<dbReference type="Gene3D" id="3.20.20.10">
    <property type="entry name" value="Alanine racemase"/>
    <property type="match status" value="1"/>
</dbReference>
<keyword evidence="2" id="KW-0210">Decarboxylase</keyword>
<feature type="domain" description="Orn/DAP/Arg decarboxylase 2 N-terminal" evidence="5">
    <location>
        <begin position="36"/>
        <end position="197"/>
    </location>
</feature>
<keyword evidence="4" id="KW-0456">Lyase</keyword>
<evidence type="ECO:0000259" key="5">
    <source>
        <dbReference type="Pfam" id="PF02784"/>
    </source>
</evidence>
<name>A0A382ACC1_9ZZZZ</name>
<dbReference type="InterPro" id="IPR029066">
    <property type="entry name" value="PLP-binding_barrel"/>
</dbReference>
<gene>
    <name evidence="6" type="ORF">METZ01_LOCUS151447</name>
</gene>
<evidence type="ECO:0000256" key="3">
    <source>
        <dbReference type="ARBA" id="ARBA00022898"/>
    </source>
</evidence>
<comment type="cofactor">
    <cofactor evidence="1">
        <name>pyridoxal 5'-phosphate</name>
        <dbReference type="ChEBI" id="CHEBI:597326"/>
    </cofactor>
</comment>
<dbReference type="FunFam" id="3.20.20.10:FF:000003">
    <property type="entry name" value="Diaminopimelate decarboxylase"/>
    <property type="match status" value="1"/>
</dbReference>
<sequence length="197" mass="21757">MTIFFKDNQPFVEGVCINDLINSQATPFYIYSQEAITTTYHKLKKALSSEIFFSVKANSNQAILKLMQSLGAGADTVSVGELERAVHAGFDPSKIIFEGVGKSQQDIEFAIQHNIRLINVESLEELQLINQLGQSLNKIINISVRLNPDIDGLTLDKISTGKKTDKFGITLDQLTEVIQLVQSSHHVNLKGISCHIG</sequence>
<organism evidence="6">
    <name type="scientific">marine metagenome</name>
    <dbReference type="NCBI Taxonomy" id="408172"/>
    <lineage>
        <taxon>unclassified sequences</taxon>
        <taxon>metagenomes</taxon>
        <taxon>ecological metagenomes</taxon>
    </lineage>
</organism>
<dbReference type="InterPro" id="IPR009006">
    <property type="entry name" value="Ala_racemase/Decarboxylase_C"/>
</dbReference>
<dbReference type="InterPro" id="IPR002986">
    <property type="entry name" value="DAP_deCOOHase_LysA"/>
</dbReference>
<accession>A0A382ACC1</accession>
<evidence type="ECO:0000313" key="6">
    <source>
        <dbReference type="EMBL" id="SVA98593.1"/>
    </source>
</evidence>
<evidence type="ECO:0000256" key="1">
    <source>
        <dbReference type="ARBA" id="ARBA00001933"/>
    </source>
</evidence>
<dbReference type="Gene3D" id="2.40.37.10">
    <property type="entry name" value="Lyase, Ornithine Decarboxylase, Chain A, domain 1"/>
    <property type="match status" value="1"/>
</dbReference>
<proteinExistence type="predicted"/>
<dbReference type="AlphaFoldDB" id="A0A382ACC1"/>
<dbReference type="PANTHER" id="PTHR43727:SF2">
    <property type="entry name" value="GROUP IV DECARBOXYLASE"/>
    <property type="match status" value="1"/>
</dbReference>
<keyword evidence="3" id="KW-0663">Pyridoxal phosphate</keyword>
<dbReference type="InterPro" id="IPR022644">
    <property type="entry name" value="De-COase2_N"/>
</dbReference>
<protein>
    <recommendedName>
        <fullName evidence="5">Orn/DAP/Arg decarboxylase 2 N-terminal domain-containing protein</fullName>
    </recommendedName>
</protein>
<dbReference type="EMBL" id="UINC01024614">
    <property type="protein sequence ID" value="SVA98593.1"/>
    <property type="molecule type" value="Genomic_DNA"/>
</dbReference>
<dbReference type="GO" id="GO:0009089">
    <property type="term" value="P:lysine biosynthetic process via diaminopimelate"/>
    <property type="evidence" value="ECO:0007669"/>
    <property type="project" value="InterPro"/>
</dbReference>
<dbReference type="PRINTS" id="PR01179">
    <property type="entry name" value="ODADCRBXLASE"/>
</dbReference>